<reference evidence="2" key="1">
    <citation type="submission" date="2023-11" db="EMBL/GenBank/DDBJ databases">
        <title>The genome sequences of three competitors of mushroom-forming fungi.</title>
        <authorList>
            <person name="Beijen E."/>
            <person name="Ohm R.A."/>
        </authorList>
    </citation>
    <scope>NUCLEOTIDE SEQUENCE</scope>
    <source>
        <strain evidence="2">CBS 100526</strain>
    </source>
</reference>
<gene>
    <name evidence="2" type="ORF">Triagg1_10637</name>
</gene>
<evidence type="ECO:0000256" key="1">
    <source>
        <dbReference type="SAM" id="MobiDB-lite"/>
    </source>
</evidence>
<comment type="caution">
    <text evidence="2">The sequence shown here is derived from an EMBL/GenBank/DDBJ whole genome shotgun (WGS) entry which is preliminary data.</text>
</comment>
<evidence type="ECO:0000313" key="3">
    <source>
        <dbReference type="Proteomes" id="UP001273209"/>
    </source>
</evidence>
<proteinExistence type="predicted"/>
<protein>
    <submittedName>
        <fullName evidence="2">Uncharacterized protein</fullName>
    </submittedName>
</protein>
<dbReference type="AlphaFoldDB" id="A0AAE1I8L8"/>
<dbReference type="Proteomes" id="UP001273209">
    <property type="component" value="Unassembled WGS sequence"/>
</dbReference>
<dbReference type="GeneID" id="87914635"/>
<feature type="compositionally biased region" description="Basic and acidic residues" evidence="1">
    <location>
        <begin position="1"/>
        <end position="36"/>
    </location>
</feature>
<organism evidence="2 3">
    <name type="scientific">Trichoderma aggressivum f. europaeum</name>
    <dbReference type="NCBI Taxonomy" id="173218"/>
    <lineage>
        <taxon>Eukaryota</taxon>
        <taxon>Fungi</taxon>
        <taxon>Dikarya</taxon>
        <taxon>Ascomycota</taxon>
        <taxon>Pezizomycotina</taxon>
        <taxon>Sordariomycetes</taxon>
        <taxon>Hypocreomycetidae</taxon>
        <taxon>Hypocreales</taxon>
        <taxon>Hypocreaceae</taxon>
        <taxon>Trichoderma</taxon>
    </lineage>
</organism>
<sequence>MEYRYQASRRDEAIVRPEAPPHKPHRLGEDEGDGQRRLGGGGEKGLVSYANTPMSAQQRDSPFQVASTPGPFVCLAGSAGFAAIRDAAKTHQGDGHAAQRGMDGSQVSSISGLSLGLWVFGGGGEEKGSPPPLASRLAARACRSSAEDSAEARRLVTGIIMAIIIMFAPV</sequence>
<dbReference type="EMBL" id="JAWRVG010000079">
    <property type="protein sequence ID" value="KAK4060734.1"/>
    <property type="molecule type" value="Genomic_DNA"/>
</dbReference>
<keyword evidence="3" id="KW-1185">Reference proteome</keyword>
<evidence type="ECO:0000313" key="2">
    <source>
        <dbReference type="EMBL" id="KAK4060734.1"/>
    </source>
</evidence>
<feature type="region of interest" description="Disordered" evidence="1">
    <location>
        <begin position="1"/>
        <end position="48"/>
    </location>
</feature>
<accession>A0AAE1I8L8</accession>
<name>A0AAE1I8L8_9HYPO</name>
<dbReference type="RefSeq" id="XP_062750384.1">
    <property type="nucleotide sequence ID" value="XM_062894731.1"/>
</dbReference>